<evidence type="ECO:0000256" key="8">
    <source>
        <dbReference type="ARBA" id="ARBA00023077"/>
    </source>
</evidence>
<evidence type="ECO:0000256" key="11">
    <source>
        <dbReference type="PROSITE-ProRule" id="PRU01360"/>
    </source>
</evidence>
<dbReference type="GO" id="GO:0006826">
    <property type="term" value="P:iron ion transport"/>
    <property type="evidence" value="ECO:0007669"/>
    <property type="project" value="UniProtKB-KW"/>
</dbReference>
<dbReference type="EMBL" id="SGWZ01000007">
    <property type="protein sequence ID" value="RZS64896.1"/>
    <property type="molecule type" value="Genomic_DNA"/>
</dbReference>
<keyword evidence="7" id="KW-0406">Ion transport</keyword>
<evidence type="ECO:0000256" key="13">
    <source>
        <dbReference type="SAM" id="SignalP"/>
    </source>
</evidence>
<evidence type="ECO:0000259" key="15">
    <source>
        <dbReference type="Pfam" id="PF07715"/>
    </source>
</evidence>
<dbReference type="PROSITE" id="PS52016">
    <property type="entry name" value="TONB_DEPENDENT_REC_3"/>
    <property type="match status" value="1"/>
</dbReference>
<comment type="caution">
    <text evidence="16">The sequence shown here is derived from an EMBL/GenBank/DDBJ whole genome shotgun (WGS) entry which is preliminary data.</text>
</comment>
<dbReference type="CDD" id="cd01347">
    <property type="entry name" value="ligand_gated_channel"/>
    <property type="match status" value="1"/>
</dbReference>
<dbReference type="Pfam" id="PF00593">
    <property type="entry name" value="TonB_dep_Rec_b-barrel"/>
    <property type="match status" value="1"/>
</dbReference>
<comment type="subcellular location">
    <subcellularLocation>
        <location evidence="1 11">Cell outer membrane</location>
        <topology evidence="1 11">Multi-pass membrane protein</topology>
    </subcellularLocation>
</comment>
<evidence type="ECO:0000256" key="1">
    <source>
        <dbReference type="ARBA" id="ARBA00004571"/>
    </source>
</evidence>
<dbReference type="SUPFAM" id="SSF56935">
    <property type="entry name" value="Porins"/>
    <property type="match status" value="1"/>
</dbReference>
<keyword evidence="3 11" id="KW-1134">Transmembrane beta strand</keyword>
<keyword evidence="9 11" id="KW-0472">Membrane</keyword>
<proteinExistence type="inferred from homology"/>
<keyword evidence="2 11" id="KW-0813">Transport</keyword>
<feature type="domain" description="TonB-dependent receptor-like beta-barrel" evidence="14">
    <location>
        <begin position="251"/>
        <end position="641"/>
    </location>
</feature>
<evidence type="ECO:0000313" key="16">
    <source>
        <dbReference type="EMBL" id="RZS64896.1"/>
    </source>
</evidence>
<dbReference type="GO" id="GO:0009279">
    <property type="term" value="C:cell outer membrane"/>
    <property type="evidence" value="ECO:0007669"/>
    <property type="project" value="UniProtKB-SubCell"/>
</dbReference>
<evidence type="ECO:0000256" key="2">
    <source>
        <dbReference type="ARBA" id="ARBA00022448"/>
    </source>
</evidence>
<keyword evidence="13" id="KW-0732">Signal</keyword>
<protein>
    <submittedName>
        <fullName evidence="16">Iron complex outermembrane receptor protein</fullName>
    </submittedName>
</protein>
<feature type="chain" id="PRO_5021022415" evidence="13">
    <location>
        <begin position="28"/>
        <end position="674"/>
    </location>
</feature>
<keyword evidence="6" id="KW-0408">Iron</keyword>
<evidence type="ECO:0000256" key="5">
    <source>
        <dbReference type="ARBA" id="ARBA00022692"/>
    </source>
</evidence>
<evidence type="ECO:0000256" key="3">
    <source>
        <dbReference type="ARBA" id="ARBA00022452"/>
    </source>
</evidence>
<dbReference type="PANTHER" id="PTHR32552:SF81">
    <property type="entry name" value="TONB-DEPENDENT OUTER MEMBRANE RECEPTOR"/>
    <property type="match status" value="1"/>
</dbReference>
<gene>
    <name evidence="16" type="ORF">EV679_3240</name>
</gene>
<dbReference type="Gene3D" id="2.40.170.20">
    <property type="entry name" value="TonB-dependent receptor, beta-barrel domain"/>
    <property type="match status" value="1"/>
</dbReference>
<dbReference type="InterPro" id="IPR036942">
    <property type="entry name" value="Beta-barrel_TonB_sf"/>
</dbReference>
<dbReference type="Proteomes" id="UP000292039">
    <property type="component" value="Unassembled WGS sequence"/>
</dbReference>
<keyword evidence="10 11" id="KW-0998">Cell outer membrane</keyword>
<feature type="signal peptide" evidence="13">
    <location>
        <begin position="1"/>
        <end position="27"/>
    </location>
</feature>
<evidence type="ECO:0000256" key="12">
    <source>
        <dbReference type="RuleBase" id="RU003357"/>
    </source>
</evidence>
<comment type="similarity">
    <text evidence="11 12">Belongs to the TonB-dependent receptor family.</text>
</comment>
<dbReference type="InterPro" id="IPR039426">
    <property type="entry name" value="TonB-dep_rcpt-like"/>
</dbReference>
<reference evidence="16 17" key="1">
    <citation type="submission" date="2019-02" db="EMBL/GenBank/DDBJ databases">
        <title>Genomic Encyclopedia of Type Strains, Phase IV (KMG-IV): sequencing the most valuable type-strain genomes for metagenomic binning, comparative biology and taxonomic classification.</title>
        <authorList>
            <person name="Goeker M."/>
        </authorList>
    </citation>
    <scope>NUCLEOTIDE SEQUENCE [LARGE SCALE GENOMIC DNA]</scope>
    <source>
        <strain evidence="16 17">DSM 16618</strain>
    </source>
</reference>
<dbReference type="InterPro" id="IPR012910">
    <property type="entry name" value="Plug_dom"/>
</dbReference>
<organism evidence="16 17">
    <name type="scientific">Kerstersia gyiorum</name>
    <dbReference type="NCBI Taxonomy" id="206506"/>
    <lineage>
        <taxon>Bacteria</taxon>
        <taxon>Pseudomonadati</taxon>
        <taxon>Pseudomonadota</taxon>
        <taxon>Betaproteobacteria</taxon>
        <taxon>Burkholderiales</taxon>
        <taxon>Alcaligenaceae</taxon>
        <taxon>Kerstersia</taxon>
    </lineage>
</organism>
<evidence type="ECO:0000313" key="17">
    <source>
        <dbReference type="Proteomes" id="UP000292039"/>
    </source>
</evidence>
<dbReference type="Pfam" id="PF07715">
    <property type="entry name" value="Plug"/>
    <property type="match status" value="1"/>
</dbReference>
<evidence type="ECO:0000256" key="4">
    <source>
        <dbReference type="ARBA" id="ARBA00022496"/>
    </source>
</evidence>
<evidence type="ECO:0000259" key="14">
    <source>
        <dbReference type="Pfam" id="PF00593"/>
    </source>
</evidence>
<keyword evidence="4" id="KW-0410">Iron transport</keyword>
<evidence type="ECO:0000256" key="10">
    <source>
        <dbReference type="ARBA" id="ARBA00023237"/>
    </source>
</evidence>
<feature type="domain" description="TonB-dependent receptor plug" evidence="15">
    <location>
        <begin position="56"/>
        <end position="162"/>
    </location>
</feature>
<dbReference type="AlphaFoldDB" id="A0A4Q7MA93"/>
<name>A0A4Q7MA93_9BURK</name>
<dbReference type="InterPro" id="IPR000531">
    <property type="entry name" value="Beta-barrel_TonB"/>
</dbReference>
<sequence>MDYKFCALHRAILLAMPILVLPAVASAEGASASMADATVAELPAITITADKTERALEKVPASVAVIDGLDLEQSGIVGMEQLEGRIPGLSFQPFGQAGLNSPVMRGLTANFNTFSTSTLLLVDGVPTHTAQGFDDAMLDVDRIEVLRGPQSSLYGRNAEAGVIAIHSLPMDNTPRASVSADLGSRDKRGVRFSLSRPLVEDKLYASISGSWLKQDGFINNIHSGGKEDDRERRNLKLGLRWTPTAATDLVLRYARQDYDDGAALWGSLTAPRKQVASGTPSWNRSEGQSLSLDASHTFGSGLRLRSITAWSDFTDDIQQDTDFMAADIMHIRRNHRLRTVSQEFRLEGKLGTTDWLAGIYADRSDNDLQNVGRRMMMLEDLRADQKSRTVALFTHWNVPLNDTWSLSAGARVERSKVEIAPQGALKQDRDWTHFSPKLALQYQFAPEHQWYVSASRGIRTGGFNALSAATNYAAFEPEKNWSYEMGFKGWAIDKRLRYSVAAYFMDIKDMQVMQMPMPGVMYITSAATAQSKGIELDVDYLLGHGWQLKGGLAWNRTRFDRFIDGAANYSGKRNPFAPDLTGYLGIRYDAPQGWYAQAQVRGTSKVYLDAANSYKRNGYGLIDLVAGYQQGNWEIAAYVNNAANKTYDAVGYQNGFVTVYSPPREVGMRLTWRM</sequence>
<keyword evidence="8 12" id="KW-0798">TonB box</keyword>
<dbReference type="RefSeq" id="WP_242611512.1">
    <property type="nucleotide sequence ID" value="NZ_CBCSEB010000005.1"/>
</dbReference>
<keyword evidence="5 11" id="KW-0812">Transmembrane</keyword>
<accession>A0A4Q7MA93</accession>
<evidence type="ECO:0000256" key="9">
    <source>
        <dbReference type="ARBA" id="ARBA00023136"/>
    </source>
</evidence>
<evidence type="ECO:0000256" key="6">
    <source>
        <dbReference type="ARBA" id="ARBA00023004"/>
    </source>
</evidence>
<keyword evidence="16" id="KW-0675">Receptor</keyword>
<evidence type="ECO:0000256" key="7">
    <source>
        <dbReference type="ARBA" id="ARBA00023065"/>
    </source>
</evidence>
<dbReference type="PANTHER" id="PTHR32552">
    <property type="entry name" value="FERRICHROME IRON RECEPTOR-RELATED"/>
    <property type="match status" value="1"/>
</dbReference>